<protein>
    <submittedName>
        <fullName evidence="1">Uncharacterized protein</fullName>
    </submittedName>
</protein>
<proteinExistence type="predicted"/>
<sequence length="78" mass="8893">MNNENFSWETTFNTAENLMVHTFSERVKVVSNIKTGLVKVLKDGEVINSVNNPAIAEYERFLKQVAEDANKLKEFATE</sequence>
<dbReference type="EMBL" id="BK032584">
    <property type="protein sequence ID" value="DAF49547.1"/>
    <property type="molecule type" value="Genomic_DNA"/>
</dbReference>
<organism evidence="1">
    <name type="scientific">Siphoviridae sp. ct4085</name>
    <dbReference type="NCBI Taxonomy" id="2827774"/>
    <lineage>
        <taxon>Viruses</taxon>
        <taxon>Duplodnaviria</taxon>
        <taxon>Heunggongvirae</taxon>
        <taxon>Uroviricota</taxon>
        <taxon>Caudoviricetes</taxon>
    </lineage>
</organism>
<name>A0A8S5SFD1_9CAUD</name>
<reference evidence="1" key="1">
    <citation type="journal article" date="2021" name="Proc. Natl. Acad. Sci. U.S.A.">
        <title>A Catalog of Tens of Thousands of Viruses from Human Metagenomes Reveals Hidden Associations with Chronic Diseases.</title>
        <authorList>
            <person name="Tisza M.J."/>
            <person name="Buck C.B."/>
        </authorList>
    </citation>
    <scope>NUCLEOTIDE SEQUENCE</scope>
    <source>
        <strain evidence="1">Ct4085</strain>
    </source>
</reference>
<evidence type="ECO:0000313" key="1">
    <source>
        <dbReference type="EMBL" id="DAF49547.1"/>
    </source>
</evidence>
<accession>A0A8S5SFD1</accession>